<name>A0A1H5VGM3_9RHOB</name>
<proteinExistence type="predicted"/>
<dbReference type="EMBL" id="FNVD01000006">
    <property type="protein sequence ID" value="SEF86413.1"/>
    <property type="molecule type" value="Genomic_DNA"/>
</dbReference>
<evidence type="ECO:0000313" key="4">
    <source>
        <dbReference type="Proteomes" id="UP000236742"/>
    </source>
</evidence>
<dbReference type="Pfam" id="PF08241">
    <property type="entry name" value="Methyltransf_11"/>
    <property type="match status" value="1"/>
</dbReference>
<accession>A0A1H5VGM3</accession>
<dbReference type="PANTHER" id="PTHR44068">
    <property type="entry name" value="ZGC:194242"/>
    <property type="match status" value="1"/>
</dbReference>
<dbReference type="InterPro" id="IPR013216">
    <property type="entry name" value="Methyltransf_11"/>
</dbReference>
<dbReference type="SUPFAM" id="SSF53335">
    <property type="entry name" value="S-adenosyl-L-methionine-dependent methyltransferases"/>
    <property type="match status" value="1"/>
</dbReference>
<sequence length="327" mass="36019">MSLSGGTYGRPAATDGASRGLADGLFMCCDCGAELEEFACCTACGRSFALRDGRPALFPEQPRDAVWRIPVAAFDPGAIPKDRAYRYPERSGQEASGVYHLDRAHEDVLNGLPKGSLVLEIGCGGGQMRKWVKDRGLDYLGTDVSVERVHDWLAQHGGPDILCDAHALPIRSNSVDAVYAVAVWEHLAFPQLAAQEVRRVLKPGGYFLGSASFLEPWHDESYYHMTPNGTHMTLQLAGLDVLFIWPEVNWPGFRAMLVMGNKATRPVAWLGRLMNRFYLFPKQMQFFLGNRRWPGLDDLHTVRSTMAGAIAWIARKSAPAHGSEASA</sequence>
<dbReference type="GO" id="GO:0008757">
    <property type="term" value="F:S-adenosylmethionine-dependent methyltransferase activity"/>
    <property type="evidence" value="ECO:0007669"/>
    <property type="project" value="InterPro"/>
</dbReference>
<dbReference type="Proteomes" id="UP000236742">
    <property type="component" value="Unassembled WGS sequence"/>
</dbReference>
<dbReference type="Gene3D" id="3.40.50.150">
    <property type="entry name" value="Vaccinia Virus protein VP39"/>
    <property type="match status" value="1"/>
</dbReference>
<dbReference type="AlphaFoldDB" id="A0A1H5VGM3"/>
<evidence type="ECO:0000259" key="2">
    <source>
        <dbReference type="Pfam" id="PF08241"/>
    </source>
</evidence>
<dbReference type="InterPro" id="IPR029063">
    <property type="entry name" value="SAM-dependent_MTases_sf"/>
</dbReference>
<keyword evidence="1 3" id="KW-0808">Transferase</keyword>
<dbReference type="RefSeq" id="WP_104007724.1">
    <property type="nucleotide sequence ID" value="NZ_FNVD01000006.1"/>
</dbReference>
<protein>
    <submittedName>
        <fullName evidence="3">Methyltransferase domain-containing protein</fullName>
    </submittedName>
</protein>
<dbReference type="GO" id="GO:0032259">
    <property type="term" value="P:methylation"/>
    <property type="evidence" value="ECO:0007669"/>
    <property type="project" value="UniProtKB-KW"/>
</dbReference>
<gene>
    <name evidence="3" type="ORF">SAMN05421751_10630</name>
</gene>
<organism evidence="3 4">
    <name type="scientific">Jhaorihella thermophila</name>
    <dbReference type="NCBI Taxonomy" id="488547"/>
    <lineage>
        <taxon>Bacteria</taxon>
        <taxon>Pseudomonadati</taxon>
        <taxon>Pseudomonadota</taxon>
        <taxon>Alphaproteobacteria</taxon>
        <taxon>Rhodobacterales</taxon>
        <taxon>Paracoccaceae</taxon>
        <taxon>Jhaorihella</taxon>
    </lineage>
</organism>
<dbReference type="CDD" id="cd02440">
    <property type="entry name" value="AdoMet_MTases"/>
    <property type="match status" value="1"/>
</dbReference>
<keyword evidence="4" id="KW-1185">Reference proteome</keyword>
<dbReference type="PANTHER" id="PTHR44068:SF11">
    <property type="entry name" value="GERANYL DIPHOSPHATE 2-C-METHYLTRANSFERASE"/>
    <property type="match status" value="1"/>
</dbReference>
<feature type="domain" description="Methyltransferase type 11" evidence="2">
    <location>
        <begin position="119"/>
        <end position="208"/>
    </location>
</feature>
<evidence type="ECO:0000313" key="3">
    <source>
        <dbReference type="EMBL" id="SEF86413.1"/>
    </source>
</evidence>
<reference evidence="3 4" key="1">
    <citation type="submission" date="2016-10" db="EMBL/GenBank/DDBJ databases">
        <authorList>
            <person name="de Groot N.N."/>
        </authorList>
    </citation>
    <scope>NUCLEOTIDE SEQUENCE [LARGE SCALE GENOMIC DNA]</scope>
    <source>
        <strain evidence="3 4">DSM 23413</strain>
    </source>
</reference>
<evidence type="ECO:0000256" key="1">
    <source>
        <dbReference type="ARBA" id="ARBA00022679"/>
    </source>
</evidence>
<keyword evidence="3" id="KW-0489">Methyltransferase</keyword>
<dbReference type="InterPro" id="IPR050447">
    <property type="entry name" value="Erg6_SMT_methyltransf"/>
</dbReference>
<dbReference type="OrthoDB" id="9787738at2"/>